<dbReference type="RefSeq" id="WP_317974072.1">
    <property type="nucleotide sequence ID" value="NZ_BTFW01000001.1"/>
</dbReference>
<evidence type="ECO:0000259" key="3">
    <source>
        <dbReference type="PROSITE" id="PS50405"/>
    </source>
</evidence>
<dbReference type="SFLD" id="SFLDG01150">
    <property type="entry name" value="Main.1:_Beta-like"/>
    <property type="match status" value="1"/>
</dbReference>
<dbReference type="Pfam" id="PF02798">
    <property type="entry name" value="GST_N"/>
    <property type="match status" value="1"/>
</dbReference>
<proteinExistence type="inferred from homology"/>
<evidence type="ECO:0000259" key="2">
    <source>
        <dbReference type="PROSITE" id="PS50404"/>
    </source>
</evidence>
<dbReference type="EMBL" id="BTFW01000001">
    <property type="protein sequence ID" value="GMM60265.1"/>
    <property type="molecule type" value="Genomic_DNA"/>
</dbReference>
<dbReference type="Gene3D" id="3.40.30.10">
    <property type="entry name" value="Glutaredoxin"/>
    <property type="match status" value="1"/>
</dbReference>
<evidence type="ECO:0000313" key="5">
    <source>
        <dbReference type="Proteomes" id="UP001187221"/>
    </source>
</evidence>
<name>A0ABQ6P4V9_9SPHN</name>
<dbReference type="PANTHER" id="PTHR44051:SF19">
    <property type="entry name" value="DISULFIDE-BOND OXIDOREDUCTASE YFCG"/>
    <property type="match status" value="1"/>
</dbReference>
<dbReference type="Pfam" id="PF00043">
    <property type="entry name" value="GST_C"/>
    <property type="match status" value="1"/>
</dbReference>
<gene>
    <name evidence="4" type="ORF">NUTIK01_10420</name>
</gene>
<dbReference type="InterPro" id="IPR004045">
    <property type="entry name" value="Glutathione_S-Trfase_N"/>
</dbReference>
<protein>
    <submittedName>
        <fullName evidence="4">Glutathione S-transferase</fullName>
    </submittedName>
</protein>
<feature type="domain" description="GST C-terminal" evidence="3">
    <location>
        <begin position="83"/>
        <end position="201"/>
    </location>
</feature>
<dbReference type="InterPro" id="IPR040079">
    <property type="entry name" value="Glutathione_S-Trfase"/>
</dbReference>
<dbReference type="InterPro" id="IPR010987">
    <property type="entry name" value="Glutathione-S-Trfase_C-like"/>
</dbReference>
<dbReference type="PANTHER" id="PTHR44051">
    <property type="entry name" value="GLUTATHIONE S-TRANSFERASE-RELATED"/>
    <property type="match status" value="1"/>
</dbReference>
<dbReference type="InterPro" id="IPR004046">
    <property type="entry name" value="GST_C"/>
</dbReference>
<keyword evidence="5" id="KW-1185">Reference proteome</keyword>
<reference evidence="4 5" key="1">
    <citation type="submission" date="2023-06" db="EMBL/GenBank/DDBJ databases">
        <title>Draft genome sequence of Novosphingobium sp. strain IK01.</title>
        <authorList>
            <person name="Hatamoto M."/>
            <person name="Ikarashi T."/>
            <person name="Yamaguchi T."/>
        </authorList>
    </citation>
    <scope>NUCLEOTIDE SEQUENCE [LARGE SCALE GENOMIC DNA]</scope>
    <source>
        <strain evidence="4 5">IK01</strain>
    </source>
</reference>
<dbReference type="InterPro" id="IPR036282">
    <property type="entry name" value="Glutathione-S-Trfase_C_sf"/>
</dbReference>
<dbReference type="PROSITE" id="PS50404">
    <property type="entry name" value="GST_NTER"/>
    <property type="match status" value="1"/>
</dbReference>
<dbReference type="SFLD" id="SFLDG00358">
    <property type="entry name" value="Main_(cytGST)"/>
    <property type="match status" value="1"/>
</dbReference>
<dbReference type="PROSITE" id="PS50405">
    <property type="entry name" value="GST_CTER"/>
    <property type="match status" value="1"/>
</dbReference>
<dbReference type="Gene3D" id="1.20.1050.10">
    <property type="match status" value="1"/>
</dbReference>
<dbReference type="SFLD" id="SFLDS00019">
    <property type="entry name" value="Glutathione_Transferase_(cytos"/>
    <property type="match status" value="1"/>
</dbReference>
<evidence type="ECO:0000313" key="4">
    <source>
        <dbReference type="EMBL" id="GMM60265.1"/>
    </source>
</evidence>
<dbReference type="Proteomes" id="UP001187221">
    <property type="component" value="Unassembled WGS sequence"/>
</dbReference>
<feature type="domain" description="GST N-terminal" evidence="2">
    <location>
        <begin position="1"/>
        <end position="79"/>
    </location>
</feature>
<comment type="similarity">
    <text evidence="1">Belongs to the GST superfamily.</text>
</comment>
<evidence type="ECO:0000256" key="1">
    <source>
        <dbReference type="RuleBase" id="RU003494"/>
    </source>
</evidence>
<dbReference type="SUPFAM" id="SSF47616">
    <property type="entry name" value="GST C-terminal domain-like"/>
    <property type="match status" value="1"/>
</dbReference>
<dbReference type="SUPFAM" id="SSF52833">
    <property type="entry name" value="Thioredoxin-like"/>
    <property type="match status" value="1"/>
</dbReference>
<comment type="caution">
    <text evidence="4">The sequence shown here is derived from an EMBL/GenBank/DDBJ whole genome shotgun (WGS) entry which is preliminary data.</text>
</comment>
<dbReference type="CDD" id="cd03047">
    <property type="entry name" value="GST_N_2"/>
    <property type="match status" value="1"/>
</dbReference>
<accession>A0ABQ6P4V9</accession>
<sequence length="201" mass="22450">MLIIWGRINSHNVKKVVWAAQECGLPFERREMGGKFGYTPDYLAKNPNHLVPMIEDGDVVVWESNAILRYLFAAHAPALWPADPAVRAQGDQWMDWQFLYADAQREAFLGCVRGGKDGSDPVVAKSAAACAELMTLLDAQLARTPWLSGDSFGVADIPMGTYAHTWFHLPVERPSLPHVEDWMARLRTRPGFQDIAAVPFT</sequence>
<dbReference type="InterPro" id="IPR036249">
    <property type="entry name" value="Thioredoxin-like_sf"/>
</dbReference>
<organism evidence="4 5">
    <name type="scientific">Novosphingobium pituita</name>
    <dbReference type="NCBI Taxonomy" id="3056842"/>
    <lineage>
        <taxon>Bacteria</taxon>
        <taxon>Pseudomonadati</taxon>
        <taxon>Pseudomonadota</taxon>
        <taxon>Alphaproteobacteria</taxon>
        <taxon>Sphingomonadales</taxon>
        <taxon>Sphingomonadaceae</taxon>
        <taxon>Novosphingobium</taxon>
    </lineage>
</organism>